<keyword evidence="5" id="KW-1185">Reference proteome</keyword>
<comment type="similarity">
    <text evidence="1">Belongs to the thioredoxin family.</text>
</comment>
<dbReference type="PATRIC" id="fig|1423796.3.peg.294"/>
<evidence type="ECO:0000259" key="3">
    <source>
        <dbReference type="PROSITE" id="PS51352"/>
    </source>
</evidence>
<dbReference type="PANTHER" id="PTHR45663">
    <property type="entry name" value="GEO12009P1"/>
    <property type="match status" value="1"/>
</dbReference>
<dbReference type="InterPro" id="IPR036249">
    <property type="entry name" value="Thioredoxin-like_sf"/>
</dbReference>
<evidence type="ECO:0000313" key="4">
    <source>
        <dbReference type="EMBL" id="KRM94713.1"/>
    </source>
</evidence>
<dbReference type="InterPro" id="IPR013766">
    <property type="entry name" value="Thioredoxin_domain"/>
</dbReference>
<comment type="caution">
    <text evidence="4">The sequence shown here is derived from an EMBL/GenBank/DDBJ whole genome shotgun (WGS) entry which is preliminary data.</text>
</comment>
<reference evidence="4 5" key="1">
    <citation type="journal article" date="2015" name="Genome Announc.">
        <title>Expanding the biotechnology potential of lactobacilli through comparative genomics of 213 strains and associated genera.</title>
        <authorList>
            <person name="Sun Z."/>
            <person name="Harris H.M."/>
            <person name="McCann A."/>
            <person name="Guo C."/>
            <person name="Argimon S."/>
            <person name="Zhang W."/>
            <person name="Yang X."/>
            <person name="Jeffery I.B."/>
            <person name="Cooney J.C."/>
            <person name="Kagawa T.F."/>
            <person name="Liu W."/>
            <person name="Song Y."/>
            <person name="Salvetti E."/>
            <person name="Wrobel A."/>
            <person name="Rasinkangas P."/>
            <person name="Parkhill J."/>
            <person name="Rea M.C."/>
            <person name="O'Sullivan O."/>
            <person name="Ritari J."/>
            <person name="Douillard F.P."/>
            <person name="Paul Ross R."/>
            <person name="Yang R."/>
            <person name="Briner A.E."/>
            <person name="Felis G.E."/>
            <person name="de Vos W.M."/>
            <person name="Barrangou R."/>
            <person name="Klaenhammer T.R."/>
            <person name="Caufield P.W."/>
            <person name="Cui Y."/>
            <person name="Zhang H."/>
            <person name="O'Toole P.W."/>
        </authorList>
    </citation>
    <scope>NUCLEOTIDE SEQUENCE [LARGE SCALE GENOMIC DNA]</scope>
    <source>
        <strain evidence="4 5">DSM 20253</strain>
    </source>
</reference>
<dbReference type="STRING" id="1423796.FC24_GL000283"/>
<dbReference type="PANTHER" id="PTHR45663:SF11">
    <property type="entry name" value="GEO12009P1"/>
    <property type="match status" value="1"/>
</dbReference>
<evidence type="ECO:0000256" key="1">
    <source>
        <dbReference type="ARBA" id="ARBA00008987"/>
    </source>
</evidence>
<dbReference type="Proteomes" id="UP000051638">
    <property type="component" value="Unassembled WGS sequence"/>
</dbReference>
<keyword evidence="2" id="KW-0676">Redox-active center</keyword>
<accession>A0A0R2D2G1</accession>
<dbReference type="NCBIfam" id="NF047697">
    <property type="entry name" value="ThioredTrxAClost"/>
    <property type="match status" value="1"/>
</dbReference>
<protein>
    <recommendedName>
        <fullName evidence="3">Thioredoxin domain-containing protein</fullName>
    </recommendedName>
</protein>
<dbReference type="SUPFAM" id="SSF52833">
    <property type="entry name" value="Thioredoxin-like"/>
    <property type="match status" value="1"/>
</dbReference>
<dbReference type="PROSITE" id="PS51352">
    <property type="entry name" value="THIOREDOXIN_2"/>
    <property type="match status" value="1"/>
</dbReference>
<dbReference type="EMBL" id="AYYI01000087">
    <property type="protein sequence ID" value="KRM94713.1"/>
    <property type="molecule type" value="Genomic_DNA"/>
</dbReference>
<feature type="domain" description="Thioredoxin" evidence="3">
    <location>
        <begin position="1"/>
        <end position="109"/>
    </location>
</feature>
<evidence type="ECO:0000313" key="5">
    <source>
        <dbReference type="Proteomes" id="UP000051638"/>
    </source>
</evidence>
<evidence type="ECO:0000256" key="2">
    <source>
        <dbReference type="ARBA" id="ARBA00023284"/>
    </source>
</evidence>
<proteinExistence type="inferred from homology"/>
<gene>
    <name evidence="4" type="ORF">FC24_GL000283</name>
</gene>
<dbReference type="GO" id="GO:0015035">
    <property type="term" value="F:protein-disulfide reductase activity"/>
    <property type="evidence" value="ECO:0007669"/>
    <property type="project" value="TreeGrafter"/>
</dbReference>
<dbReference type="AlphaFoldDB" id="A0A0R2D2G1"/>
<organism evidence="4 5">
    <name type="scientific">Loigolactobacillus rennini DSM 20253</name>
    <dbReference type="NCBI Taxonomy" id="1423796"/>
    <lineage>
        <taxon>Bacteria</taxon>
        <taxon>Bacillati</taxon>
        <taxon>Bacillota</taxon>
        <taxon>Bacilli</taxon>
        <taxon>Lactobacillales</taxon>
        <taxon>Lactobacillaceae</taxon>
        <taxon>Loigolactobacillus</taxon>
    </lineage>
</organism>
<dbReference type="Gene3D" id="3.40.30.10">
    <property type="entry name" value="Glutaredoxin"/>
    <property type="match status" value="1"/>
</dbReference>
<dbReference type="GO" id="GO:0005737">
    <property type="term" value="C:cytoplasm"/>
    <property type="evidence" value="ECO:0007669"/>
    <property type="project" value="TreeGrafter"/>
</dbReference>
<sequence>MTMVDLTVDNFDAEVTNQDKPVLVDWWGESCEDCKALMPSVEALSDQYGDQVHFTRFNTSQKKVRRFCIKHKIFGLPVISIFKNGEKAEELTKDDCTKENVENMIKKYL</sequence>
<dbReference type="Pfam" id="PF00085">
    <property type="entry name" value="Thioredoxin"/>
    <property type="match status" value="1"/>
</dbReference>
<dbReference type="CDD" id="cd02947">
    <property type="entry name" value="TRX_family"/>
    <property type="match status" value="1"/>
</dbReference>
<name>A0A0R2D2G1_9LACO</name>
<dbReference type="RefSeq" id="WP_235807392.1">
    <property type="nucleotide sequence ID" value="NZ_AYYI01000087.1"/>
</dbReference>